<comment type="similarity">
    <text evidence="1">Belongs to the peptidase S1 family.</text>
</comment>
<evidence type="ECO:0000256" key="8">
    <source>
        <dbReference type="RuleBase" id="RU363034"/>
    </source>
</evidence>
<evidence type="ECO:0000313" key="11">
    <source>
        <dbReference type="EMBL" id="KAF2896658.1"/>
    </source>
</evidence>
<gene>
    <name evidence="11" type="ORF">ILUMI_09518</name>
</gene>
<dbReference type="GO" id="GO:0006508">
    <property type="term" value="P:proteolysis"/>
    <property type="evidence" value="ECO:0007669"/>
    <property type="project" value="UniProtKB-KW"/>
</dbReference>
<accession>A0A8K0D4X5</accession>
<dbReference type="CDD" id="cd00190">
    <property type="entry name" value="Tryp_SPc"/>
    <property type="match status" value="1"/>
</dbReference>
<dbReference type="SMART" id="SM00020">
    <property type="entry name" value="Tryp_SPc"/>
    <property type="match status" value="1"/>
</dbReference>
<dbReference type="EMBL" id="VTPC01004865">
    <property type="protein sequence ID" value="KAF2896658.1"/>
    <property type="molecule type" value="Genomic_DNA"/>
</dbReference>
<dbReference type="GO" id="GO:0004252">
    <property type="term" value="F:serine-type endopeptidase activity"/>
    <property type="evidence" value="ECO:0007669"/>
    <property type="project" value="InterPro"/>
</dbReference>
<dbReference type="OrthoDB" id="10059102at2759"/>
<dbReference type="InterPro" id="IPR001254">
    <property type="entry name" value="Trypsin_dom"/>
</dbReference>
<evidence type="ECO:0000256" key="5">
    <source>
        <dbReference type="ARBA" id="ARBA00022825"/>
    </source>
</evidence>
<evidence type="ECO:0000256" key="2">
    <source>
        <dbReference type="ARBA" id="ARBA00022670"/>
    </source>
</evidence>
<evidence type="ECO:0000256" key="1">
    <source>
        <dbReference type="ARBA" id="ARBA00007664"/>
    </source>
</evidence>
<name>A0A8K0D4X5_IGNLU</name>
<protein>
    <recommendedName>
        <fullName evidence="10">Peptidase S1 domain-containing protein</fullName>
    </recommendedName>
</protein>
<evidence type="ECO:0000256" key="3">
    <source>
        <dbReference type="ARBA" id="ARBA00022729"/>
    </source>
</evidence>
<organism evidence="11 12">
    <name type="scientific">Ignelater luminosus</name>
    <name type="common">Cucubano</name>
    <name type="synonym">Pyrophorus luminosus</name>
    <dbReference type="NCBI Taxonomy" id="2038154"/>
    <lineage>
        <taxon>Eukaryota</taxon>
        <taxon>Metazoa</taxon>
        <taxon>Ecdysozoa</taxon>
        <taxon>Arthropoda</taxon>
        <taxon>Hexapoda</taxon>
        <taxon>Insecta</taxon>
        <taxon>Pterygota</taxon>
        <taxon>Neoptera</taxon>
        <taxon>Endopterygota</taxon>
        <taxon>Coleoptera</taxon>
        <taxon>Polyphaga</taxon>
        <taxon>Elateriformia</taxon>
        <taxon>Elateroidea</taxon>
        <taxon>Elateridae</taxon>
        <taxon>Agrypninae</taxon>
        <taxon>Pyrophorini</taxon>
        <taxon>Ignelater</taxon>
    </lineage>
</organism>
<keyword evidence="4 8" id="KW-0378">Hydrolase</keyword>
<evidence type="ECO:0000256" key="6">
    <source>
        <dbReference type="ARBA" id="ARBA00023145"/>
    </source>
</evidence>
<dbReference type="Pfam" id="PF00089">
    <property type="entry name" value="Trypsin"/>
    <property type="match status" value="1"/>
</dbReference>
<dbReference type="Proteomes" id="UP000801492">
    <property type="component" value="Unassembled WGS sequence"/>
</dbReference>
<keyword evidence="7" id="KW-1015">Disulfide bond</keyword>
<keyword evidence="5 8" id="KW-0720">Serine protease</keyword>
<dbReference type="PRINTS" id="PR00722">
    <property type="entry name" value="CHYMOTRYPSIN"/>
</dbReference>
<dbReference type="PROSITE" id="PS50240">
    <property type="entry name" value="TRYPSIN_DOM"/>
    <property type="match status" value="1"/>
</dbReference>
<evidence type="ECO:0000256" key="7">
    <source>
        <dbReference type="ARBA" id="ARBA00023157"/>
    </source>
</evidence>
<reference evidence="11" key="1">
    <citation type="submission" date="2019-08" db="EMBL/GenBank/DDBJ databases">
        <title>The genome of the North American firefly Photinus pyralis.</title>
        <authorList>
            <consortium name="Photinus pyralis genome working group"/>
            <person name="Fallon T.R."/>
            <person name="Sander Lower S.E."/>
            <person name="Weng J.-K."/>
        </authorList>
    </citation>
    <scope>NUCLEOTIDE SEQUENCE</scope>
    <source>
        <strain evidence="11">TRF0915ILg1</strain>
        <tissue evidence="11">Whole body</tissue>
    </source>
</reference>
<evidence type="ECO:0000256" key="9">
    <source>
        <dbReference type="SAM" id="SignalP"/>
    </source>
</evidence>
<feature type="domain" description="Peptidase S1" evidence="10">
    <location>
        <begin position="29"/>
        <end position="250"/>
    </location>
</feature>
<dbReference type="InterPro" id="IPR050430">
    <property type="entry name" value="Peptidase_S1"/>
</dbReference>
<feature type="chain" id="PRO_5035466356" description="Peptidase S1 domain-containing protein" evidence="9">
    <location>
        <begin position="17"/>
        <end position="251"/>
    </location>
</feature>
<keyword evidence="2 8" id="KW-0645">Protease</keyword>
<dbReference type="InterPro" id="IPR009003">
    <property type="entry name" value="Peptidase_S1_PA"/>
</dbReference>
<keyword evidence="12" id="KW-1185">Reference proteome</keyword>
<dbReference type="Gene3D" id="2.40.10.10">
    <property type="entry name" value="Trypsin-like serine proteases"/>
    <property type="match status" value="1"/>
</dbReference>
<dbReference type="PANTHER" id="PTHR24276">
    <property type="entry name" value="POLYSERASE-RELATED"/>
    <property type="match status" value="1"/>
</dbReference>
<keyword evidence="3 9" id="KW-0732">Signal</keyword>
<evidence type="ECO:0000259" key="10">
    <source>
        <dbReference type="PROSITE" id="PS50240"/>
    </source>
</evidence>
<dbReference type="InterPro" id="IPR001314">
    <property type="entry name" value="Peptidase_S1A"/>
</dbReference>
<sequence>MLRYITFLAVIASAFAGLPPRVPRLDGRIVGGTPVDIDDFPYQCSLRYFGSHRCGCSIISNSVVLTAAHCTDGISASVLSVRVGSASKSSGGEIIGVASIIQNPSYNRASIDYDISVLILSSPQTLGKPIQLANDNQDIPAGTIATISGWGTLREGGSLPDQLQAVNVPIVSQANCKSAYGSSSITDRMLCAGYSGGGKDSCQGDSGGPLISDGVQIGIVSWGYGCARPSYPGVYASVPNLRSWVRSVVNI</sequence>
<feature type="signal peptide" evidence="9">
    <location>
        <begin position="1"/>
        <end position="16"/>
    </location>
</feature>
<dbReference type="AlphaFoldDB" id="A0A8K0D4X5"/>
<comment type="caution">
    <text evidence="11">The sequence shown here is derived from an EMBL/GenBank/DDBJ whole genome shotgun (WGS) entry which is preliminary data.</text>
</comment>
<keyword evidence="6" id="KW-0865">Zymogen</keyword>
<evidence type="ECO:0000256" key="4">
    <source>
        <dbReference type="ARBA" id="ARBA00022801"/>
    </source>
</evidence>
<dbReference type="FunFam" id="2.40.10.10:FF:000077">
    <property type="entry name" value="Predicted protein"/>
    <property type="match status" value="1"/>
</dbReference>
<dbReference type="PROSITE" id="PS00134">
    <property type="entry name" value="TRYPSIN_HIS"/>
    <property type="match status" value="1"/>
</dbReference>
<evidence type="ECO:0000313" key="12">
    <source>
        <dbReference type="Proteomes" id="UP000801492"/>
    </source>
</evidence>
<dbReference type="InterPro" id="IPR033116">
    <property type="entry name" value="TRYPSIN_SER"/>
</dbReference>
<proteinExistence type="inferred from homology"/>
<dbReference type="InterPro" id="IPR018114">
    <property type="entry name" value="TRYPSIN_HIS"/>
</dbReference>
<dbReference type="PANTHER" id="PTHR24276:SF91">
    <property type="entry name" value="AT26814P-RELATED"/>
    <property type="match status" value="1"/>
</dbReference>
<dbReference type="SUPFAM" id="SSF50494">
    <property type="entry name" value="Trypsin-like serine proteases"/>
    <property type="match status" value="1"/>
</dbReference>
<dbReference type="PROSITE" id="PS00135">
    <property type="entry name" value="TRYPSIN_SER"/>
    <property type="match status" value="1"/>
</dbReference>
<dbReference type="InterPro" id="IPR043504">
    <property type="entry name" value="Peptidase_S1_PA_chymotrypsin"/>
</dbReference>